<accession>A0A2P2P6H2</accession>
<proteinExistence type="predicted"/>
<dbReference type="AlphaFoldDB" id="A0A2P2P6H2"/>
<sequence length="56" mass="6607">MVHLRCFEQLNEQLFSLFLPEMDGFFQRKLCSQLQTTDLGRSNLLTVNKWSSNPPF</sequence>
<dbReference type="EMBL" id="GGEC01069779">
    <property type="protein sequence ID" value="MBX50263.1"/>
    <property type="molecule type" value="Transcribed_RNA"/>
</dbReference>
<protein>
    <submittedName>
        <fullName evidence="1">Uncharacterized protein</fullName>
    </submittedName>
</protein>
<name>A0A2P2P6H2_RHIMU</name>
<evidence type="ECO:0000313" key="1">
    <source>
        <dbReference type="EMBL" id="MBX50263.1"/>
    </source>
</evidence>
<organism evidence="1">
    <name type="scientific">Rhizophora mucronata</name>
    <name type="common">Asiatic mangrove</name>
    <dbReference type="NCBI Taxonomy" id="61149"/>
    <lineage>
        <taxon>Eukaryota</taxon>
        <taxon>Viridiplantae</taxon>
        <taxon>Streptophyta</taxon>
        <taxon>Embryophyta</taxon>
        <taxon>Tracheophyta</taxon>
        <taxon>Spermatophyta</taxon>
        <taxon>Magnoliopsida</taxon>
        <taxon>eudicotyledons</taxon>
        <taxon>Gunneridae</taxon>
        <taxon>Pentapetalae</taxon>
        <taxon>rosids</taxon>
        <taxon>fabids</taxon>
        <taxon>Malpighiales</taxon>
        <taxon>Rhizophoraceae</taxon>
        <taxon>Rhizophora</taxon>
    </lineage>
</organism>
<reference evidence="1" key="1">
    <citation type="submission" date="2018-02" db="EMBL/GenBank/DDBJ databases">
        <title>Rhizophora mucronata_Transcriptome.</title>
        <authorList>
            <person name="Meera S.P."/>
            <person name="Sreeshan A."/>
            <person name="Augustine A."/>
        </authorList>
    </citation>
    <scope>NUCLEOTIDE SEQUENCE</scope>
    <source>
        <tissue evidence="1">Leaf</tissue>
    </source>
</reference>